<evidence type="ECO:0000313" key="8">
    <source>
        <dbReference type="EMBL" id="GBG26471.1"/>
    </source>
</evidence>
<feature type="transmembrane region" description="Helical" evidence="7">
    <location>
        <begin position="572"/>
        <end position="602"/>
    </location>
</feature>
<feature type="transmembrane region" description="Helical" evidence="7">
    <location>
        <begin position="343"/>
        <end position="366"/>
    </location>
</feature>
<dbReference type="OrthoDB" id="1666796at2759"/>
<keyword evidence="3 7" id="KW-0812">Transmembrane</keyword>
<dbReference type="GO" id="GO:0016020">
    <property type="term" value="C:membrane"/>
    <property type="evidence" value="ECO:0007669"/>
    <property type="project" value="UniProtKB-SubCell"/>
</dbReference>
<keyword evidence="6 7" id="KW-0472">Membrane</keyword>
<evidence type="ECO:0000256" key="3">
    <source>
        <dbReference type="ARBA" id="ARBA00022692"/>
    </source>
</evidence>
<evidence type="ECO:0000313" key="9">
    <source>
        <dbReference type="Proteomes" id="UP000241890"/>
    </source>
</evidence>
<feature type="transmembrane region" description="Helical" evidence="7">
    <location>
        <begin position="504"/>
        <end position="530"/>
    </location>
</feature>
<evidence type="ECO:0000256" key="7">
    <source>
        <dbReference type="RuleBase" id="RU363079"/>
    </source>
</evidence>
<name>A0A2R5GE31_9STRA</name>
<dbReference type="Pfam" id="PF02990">
    <property type="entry name" value="EMP70"/>
    <property type="match status" value="1"/>
</dbReference>
<protein>
    <recommendedName>
        <fullName evidence="7">Transmembrane 9 superfamily member</fullName>
    </recommendedName>
</protein>
<feature type="signal peptide" evidence="7">
    <location>
        <begin position="1"/>
        <end position="30"/>
    </location>
</feature>
<dbReference type="PANTHER" id="PTHR10766">
    <property type="entry name" value="TRANSMEMBRANE 9 SUPERFAMILY PROTEIN"/>
    <property type="match status" value="1"/>
</dbReference>
<feature type="chain" id="PRO_5015211678" description="Transmembrane 9 superfamily member" evidence="7">
    <location>
        <begin position="31"/>
        <end position="612"/>
    </location>
</feature>
<keyword evidence="4 7" id="KW-0732">Signal</keyword>
<proteinExistence type="inferred from homology"/>
<feature type="transmembrane region" description="Helical" evidence="7">
    <location>
        <begin position="478"/>
        <end position="498"/>
    </location>
</feature>
<evidence type="ECO:0000256" key="1">
    <source>
        <dbReference type="ARBA" id="ARBA00004141"/>
    </source>
</evidence>
<dbReference type="GO" id="GO:0072657">
    <property type="term" value="P:protein localization to membrane"/>
    <property type="evidence" value="ECO:0007669"/>
    <property type="project" value="TreeGrafter"/>
</dbReference>
<sequence length="612" mass="69627">MAGRRLPTERAAALLAVVLAALAVVPSVQADENTHVYADKEPVVLWLNKIGPYHNPQETYTYYSLPFCVPEGNFHTRKKYVGIGEVLEGNDLVQSAMTMNFGINVPRRELCSQTLTPEQAETFKYAISQHYWYQLFIDDLPVWGMVGEIAASKEELEELEKDTSHEHAVMPSHIFTHKALTIGYNGNQIIEVNLSSKERRKVEPNVKLVFSYSVEWVPVEKTFAERFNRYLDYSFFEHQIHWFSIFNAFMMVVFLCGLVSLILMRTLKNDLARYATDKEFDGFDRDFGDDAGWKQIHGDVFRRPPHLILYAACFGTGMQMTALVLCVILMAIAGSLYVDPGALISATLVSYAATSVVSGYASAVLYQQYHAPKKGPRWIACMLTTAFLLPTVSLLVVLMLNAVSIYHGTQVLIPLGALVYIVLVWAVVALPLNVLGTVMGRNWGVRTPFPCRVNALPRQIPEQPWFTRHLVIIPVAGWLPYGAIFIEMYFILTSFWAFKLYYVFGFLFVVYLILIIVTGSVTVVATYFMLNHEDYNWQWCTFYASFSTAFYVWCYSLYFYEFKTNMTGSLQLTYYLSYMTTFCFALGLMTASIGTAAATLFVKRIYHDIHVD</sequence>
<feature type="transmembrane region" description="Helical" evidence="7">
    <location>
        <begin position="412"/>
        <end position="436"/>
    </location>
</feature>
<feature type="transmembrane region" description="Helical" evidence="7">
    <location>
        <begin position="240"/>
        <end position="263"/>
    </location>
</feature>
<feature type="transmembrane region" description="Helical" evidence="7">
    <location>
        <begin position="542"/>
        <end position="560"/>
    </location>
</feature>
<keyword evidence="9" id="KW-1185">Reference proteome</keyword>
<evidence type="ECO:0000256" key="4">
    <source>
        <dbReference type="ARBA" id="ARBA00022729"/>
    </source>
</evidence>
<comment type="subcellular location">
    <subcellularLocation>
        <location evidence="1">Membrane</location>
        <topology evidence="1">Multi-pass membrane protein</topology>
    </subcellularLocation>
</comment>
<reference evidence="8 9" key="1">
    <citation type="submission" date="2017-12" db="EMBL/GenBank/DDBJ databases">
        <title>Sequencing, de novo assembly and annotation of complete genome of a new Thraustochytrid species, strain FCC1311.</title>
        <authorList>
            <person name="Sedici K."/>
            <person name="Godart F."/>
            <person name="Aiese Cigliano R."/>
            <person name="Sanseverino W."/>
            <person name="Barakat M."/>
            <person name="Ortet P."/>
            <person name="Marechal E."/>
            <person name="Cagnac O."/>
            <person name="Amato A."/>
        </authorList>
    </citation>
    <scope>NUCLEOTIDE SEQUENCE [LARGE SCALE GENOMIC DNA]</scope>
</reference>
<dbReference type="PANTHER" id="PTHR10766:SF41">
    <property type="entry name" value="TRANSMEMBRANE 9 SUPERFAMILY MEMBER 3"/>
    <property type="match status" value="1"/>
</dbReference>
<dbReference type="Proteomes" id="UP000241890">
    <property type="component" value="Unassembled WGS sequence"/>
</dbReference>
<feature type="transmembrane region" description="Helical" evidence="7">
    <location>
        <begin position="307"/>
        <end position="337"/>
    </location>
</feature>
<feature type="transmembrane region" description="Helical" evidence="7">
    <location>
        <begin position="378"/>
        <end position="400"/>
    </location>
</feature>
<organism evidence="8 9">
    <name type="scientific">Hondaea fermentalgiana</name>
    <dbReference type="NCBI Taxonomy" id="2315210"/>
    <lineage>
        <taxon>Eukaryota</taxon>
        <taxon>Sar</taxon>
        <taxon>Stramenopiles</taxon>
        <taxon>Bigyra</taxon>
        <taxon>Labyrinthulomycetes</taxon>
        <taxon>Thraustochytrida</taxon>
        <taxon>Thraustochytriidae</taxon>
        <taxon>Hondaea</taxon>
    </lineage>
</organism>
<dbReference type="InParanoid" id="A0A2R5GE31"/>
<gene>
    <name evidence="8" type="ORF">FCC1311_026922</name>
</gene>
<dbReference type="InterPro" id="IPR004240">
    <property type="entry name" value="EMP70"/>
</dbReference>
<evidence type="ECO:0000256" key="6">
    <source>
        <dbReference type="ARBA" id="ARBA00023136"/>
    </source>
</evidence>
<dbReference type="EMBL" id="BEYU01000021">
    <property type="protein sequence ID" value="GBG26471.1"/>
    <property type="molecule type" value="Genomic_DNA"/>
</dbReference>
<accession>A0A2R5GE31</accession>
<dbReference type="AlphaFoldDB" id="A0A2R5GE31"/>
<keyword evidence="5 7" id="KW-1133">Transmembrane helix</keyword>
<comment type="caution">
    <text evidence="8">The sequence shown here is derived from an EMBL/GenBank/DDBJ whole genome shotgun (WGS) entry which is preliminary data.</text>
</comment>
<evidence type="ECO:0000256" key="2">
    <source>
        <dbReference type="ARBA" id="ARBA00005227"/>
    </source>
</evidence>
<evidence type="ECO:0000256" key="5">
    <source>
        <dbReference type="ARBA" id="ARBA00022989"/>
    </source>
</evidence>
<comment type="similarity">
    <text evidence="2 7">Belongs to the nonaspanin (TM9SF) (TC 9.A.2) family.</text>
</comment>